<keyword evidence="3" id="KW-1185">Reference proteome</keyword>
<comment type="caution">
    <text evidence="2">The sequence shown here is derived from an EMBL/GenBank/DDBJ whole genome shotgun (WGS) entry which is preliminary data.</text>
</comment>
<protein>
    <submittedName>
        <fullName evidence="2">M23 family metallopeptidase</fullName>
    </submittedName>
</protein>
<dbReference type="PANTHER" id="PTHR21666">
    <property type="entry name" value="PEPTIDASE-RELATED"/>
    <property type="match status" value="1"/>
</dbReference>
<sequence>MIDEIKSYIMAFPLRGEWLTPNTPGTKVPSHGTNKFGTRYAVDFIQVDWKRKGWPSYKLSTIKYLMFGLPMEAYYCWEQPIFSPCDGTVVQVCDGYNEPKRTNLWRDMYRASVHARYFDASKNDIQSIAGNFVIIKFEERAYVALIHLRKDSIRVKEGQSIKKGAIIGRVGHSGNSYMPHLHFQLMDSIDINKAQGLPFVFDKYDIYVDGEWQEVRNCIPKGKDRIRFIE</sequence>
<dbReference type="SUPFAM" id="SSF51261">
    <property type="entry name" value="Duplicated hybrid motif"/>
    <property type="match status" value="1"/>
</dbReference>
<dbReference type="RefSeq" id="WP_194700284.1">
    <property type="nucleotide sequence ID" value="NZ_JADKNH010000001.1"/>
</dbReference>
<evidence type="ECO:0000259" key="1">
    <source>
        <dbReference type="Pfam" id="PF01551"/>
    </source>
</evidence>
<dbReference type="PANTHER" id="PTHR21666:SF270">
    <property type="entry name" value="MUREIN HYDROLASE ACTIVATOR ENVC"/>
    <property type="match status" value="1"/>
</dbReference>
<dbReference type="Gene3D" id="2.70.70.10">
    <property type="entry name" value="Glucose Permease (Domain IIA)"/>
    <property type="match status" value="1"/>
</dbReference>
<feature type="domain" description="M23ase beta-sheet core" evidence="1">
    <location>
        <begin position="127"/>
        <end position="187"/>
    </location>
</feature>
<reference evidence="2 3" key="1">
    <citation type="submission" date="2020-11" db="EMBL/GenBank/DDBJ databases">
        <title>Fusibacter basophilias sp. nov.</title>
        <authorList>
            <person name="Qiu D."/>
        </authorList>
    </citation>
    <scope>NUCLEOTIDE SEQUENCE [LARGE SCALE GENOMIC DNA]</scope>
    <source>
        <strain evidence="2 3">Q10-2</strain>
    </source>
</reference>
<dbReference type="Pfam" id="PF01551">
    <property type="entry name" value="Peptidase_M23"/>
    <property type="match status" value="1"/>
</dbReference>
<name>A0ABR9ZP18_9FIRM</name>
<dbReference type="Proteomes" id="UP000614200">
    <property type="component" value="Unassembled WGS sequence"/>
</dbReference>
<evidence type="ECO:0000313" key="2">
    <source>
        <dbReference type="EMBL" id="MBF4692061.1"/>
    </source>
</evidence>
<proteinExistence type="predicted"/>
<organism evidence="2 3">
    <name type="scientific">Fusibacter ferrireducens</name>
    <dbReference type="NCBI Taxonomy" id="2785058"/>
    <lineage>
        <taxon>Bacteria</taxon>
        <taxon>Bacillati</taxon>
        <taxon>Bacillota</taxon>
        <taxon>Clostridia</taxon>
        <taxon>Eubacteriales</taxon>
        <taxon>Eubacteriales Family XII. Incertae Sedis</taxon>
        <taxon>Fusibacter</taxon>
    </lineage>
</organism>
<dbReference type="EMBL" id="JADKNH010000001">
    <property type="protein sequence ID" value="MBF4692061.1"/>
    <property type="molecule type" value="Genomic_DNA"/>
</dbReference>
<dbReference type="InterPro" id="IPR050570">
    <property type="entry name" value="Cell_wall_metabolism_enzyme"/>
</dbReference>
<gene>
    <name evidence="2" type="ORF">ISU02_02975</name>
</gene>
<dbReference type="InterPro" id="IPR011055">
    <property type="entry name" value="Dup_hybrid_motif"/>
</dbReference>
<dbReference type="InterPro" id="IPR016047">
    <property type="entry name" value="M23ase_b-sheet_dom"/>
</dbReference>
<accession>A0ABR9ZP18</accession>
<evidence type="ECO:0000313" key="3">
    <source>
        <dbReference type="Proteomes" id="UP000614200"/>
    </source>
</evidence>
<dbReference type="CDD" id="cd12797">
    <property type="entry name" value="M23_peptidase"/>
    <property type="match status" value="1"/>
</dbReference>